<sequence>MEVPAWYSIVSPQMPLRLAPEILDAVDMVSAQNKMPAVIDAFVMEFRDIQFVVSVPGIAVNN</sequence>
<gene>
    <name evidence="1" type="ORF">Geu3261_0160_001</name>
</gene>
<evidence type="ECO:0000313" key="2">
    <source>
        <dbReference type="Proteomes" id="UP000032675"/>
    </source>
</evidence>
<reference evidence="1 2" key="1">
    <citation type="submission" date="2012-11" db="EMBL/GenBank/DDBJ databases">
        <title>Whole genome sequence of Gluconacetobacter europaeus NBRC3261.</title>
        <authorList>
            <person name="Azuma Y."/>
            <person name="Higashiura N."/>
            <person name="Hirakawa H."/>
            <person name="Matsushita K."/>
        </authorList>
    </citation>
    <scope>NUCLEOTIDE SEQUENCE [LARGE SCALE GENOMIC DNA]</scope>
    <source>
        <strain evidence="1 2">NBRC 3261</strain>
    </source>
</reference>
<proteinExistence type="predicted"/>
<evidence type="ECO:0000313" key="1">
    <source>
        <dbReference type="EMBL" id="GAN97276.1"/>
    </source>
</evidence>
<organism evidence="1 2">
    <name type="scientific">Komagataeibacter europaeus NBRC 3261</name>
    <dbReference type="NCBI Taxonomy" id="1234669"/>
    <lineage>
        <taxon>Bacteria</taxon>
        <taxon>Pseudomonadati</taxon>
        <taxon>Pseudomonadota</taxon>
        <taxon>Alphaproteobacteria</taxon>
        <taxon>Acetobacterales</taxon>
        <taxon>Acetobacteraceae</taxon>
        <taxon>Komagataeibacter</taxon>
    </lineage>
</organism>
<dbReference type="AlphaFoldDB" id="A0A0D6Q3F0"/>
<dbReference type="Proteomes" id="UP000032675">
    <property type="component" value="Unassembled WGS sequence"/>
</dbReference>
<protein>
    <submittedName>
        <fullName evidence="1">Uncharacterized protein</fullName>
    </submittedName>
</protein>
<name>A0A0D6Q3F0_KOMEU</name>
<dbReference type="EMBL" id="BANI01000141">
    <property type="protein sequence ID" value="GAN97276.1"/>
    <property type="molecule type" value="Genomic_DNA"/>
</dbReference>
<comment type="caution">
    <text evidence="1">The sequence shown here is derived from an EMBL/GenBank/DDBJ whole genome shotgun (WGS) entry which is preliminary data.</text>
</comment>
<accession>A0A0D6Q3F0</accession>